<comment type="caution">
    <text evidence="9">The sequence shown here is derived from an EMBL/GenBank/DDBJ whole genome shotgun (WGS) entry which is preliminary data.</text>
</comment>
<dbReference type="Pfam" id="PF02687">
    <property type="entry name" value="FtsX"/>
    <property type="match status" value="1"/>
</dbReference>
<evidence type="ECO:0000259" key="7">
    <source>
        <dbReference type="Pfam" id="PF02687"/>
    </source>
</evidence>
<reference evidence="9 10" key="1">
    <citation type="journal article" date="2018" name="Microbiome">
        <title>Fine metagenomic profile of the Mediterranean stratified and mixed water columns revealed by assembly and recruitment.</title>
        <authorList>
            <person name="Haro-Moreno J.M."/>
            <person name="Lopez-Perez M."/>
            <person name="De La Torre J.R."/>
            <person name="Picazo A."/>
            <person name="Camacho A."/>
            <person name="Rodriguez-Valera F."/>
        </authorList>
    </citation>
    <scope>NUCLEOTIDE SEQUENCE [LARGE SCALE GENOMIC DNA]</scope>
    <source>
        <strain evidence="9">MED-G78</strain>
    </source>
</reference>
<evidence type="ECO:0000256" key="4">
    <source>
        <dbReference type="ARBA" id="ARBA00022989"/>
    </source>
</evidence>
<dbReference type="InterPro" id="IPR003838">
    <property type="entry name" value="ABC3_permease_C"/>
</dbReference>
<dbReference type="EMBL" id="QOPI01000007">
    <property type="protein sequence ID" value="RCL44940.1"/>
    <property type="molecule type" value="Genomic_DNA"/>
</dbReference>
<evidence type="ECO:0000256" key="2">
    <source>
        <dbReference type="ARBA" id="ARBA00022475"/>
    </source>
</evidence>
<dbReference type="PANTHER" id="PTHR30572:SF15">
    <property type="entry name" value="ABC TRANSPORTER PERMEASE"/>
    <property type="match status" value="1"/>
</dbReference>
<evidence type="ECO:0000313" key="10">
    <source>
        <dbReference type="Proteomes" id="UP000252915"/>
    </source>
</evidence>
<protein>
    <submittedName>
        <fullName evidence="9">ABC transporter permease</fullName>
    </submittedName>
</protein>
<feature type="transmembrane region" description="Helical" evidence="6">
    <location>
        <begin position="21"/>
        <end position="46"/>
    </location>
</feature>
<feature type="transmembrane region" description="Helical" evidence="6">
    <location>
        <begin position="263"/>
        <end position="287"/>
    </location>
</feature>
<dbReference type="Pfam" id="PF12704">
    <property type="entry name" value="MacB_PCD"/>
    <property type="match status" value="1"/>
</dbReference>
<dbReference type="GO" id="GO:0005886">
    <property type="term" value="C:plasma membrane"/>
    <property type="evidence" value="ECO:0007669"/>
    <property type="project" value="UniProtKB-SubCell"/>
</dbReference>
<accession>A0A368C5U0</accession>
<dbReference type="InterPro" id="IPR050250">
    <property type="entry name" value="Macrolide_Exporter_MacB"/>
</dbReference>
<keyword evidence="4 6" id="KW-1133">Transmembrane helix</keyword>
<evidence type="ECO:0000256" key="1">
    <source>
        <dbReference type="ARBA" id="ARBA00004651"/>
    </source>
</evidence>
<evidence type="ECO:0000259" key="8">
    <source>
        <dbReference type="Pfam" id="PF12704"/>
    </source>
</evidence>
<organism evidence="9 10">
    <name type="scientific">SAR86 cluster bacterium</name>
    <dbReference type="NCBI Taxonomy" id="2030880"/>
    <lineage>
        <taxon>Bacteria</taxon>
        <taxon>Pseudomonadati</taxon>
        <taxon>Pseudomonadota</taxon>
        <taxon>Gammaproteobacteria</taxon>
        <taxon>SAR86 cluster</taxon>
    </lineage>
</organism>
<dbReference type="InterPro" id="IPR025857">
    <property type="entry name" value="MacB_PCD"/>
</dbReference>
<keyword evidence="5 6" id="KW-0472">Membrane</keyword>
<gene>
    <name evidence="9" type="ORF">DBW92_02180</name>
</gene>
<name>A0A368C5U0_9GAMM</name>
<dbReference type="Proteomes" id="UP000252915">
    <property type="component" value="Unassembled WGS sequence"/>
</dbReference>
<sequence length="395" mass="42072">MKWFRQVLAVTNMNLLSISQRFGSSLVVIIGIAGSVAVMVSLLAMASGLESTVKGTGDDDRAIILRSGSNSELSSVISIEEANVLSNAPGLRQFDEKPMISFEVYTVVDLMKKGAEDTSNLPLRGVDAMGFAIRPETKIIKGRNFEPGKAELIVGKGAYDQYQGVELGDEVVFRNSTWTIVGVFSSDGDIHESEIWGDVKVAQSAFQRGATTSNAIARLESTSSFDTFAIYAENDPRLEVKVENELDYYTNQASGVSGIINSFGYLVAVIMAIGSIFAALNSMYSAVSTRLVEIGTLRAVGFRGSSILAALMIESMILALSGGLLGATLAYLVFNGYTVSTLAGGTFSQTSFDFAVTGEIIIQGLILALIVGFLGGFLPALRAARQNITDALRAL</sequence>
<proteinExistence type="predicted"/>
<dbReference type="AlphaFoldDB" id="A0A368C5U0"/>
<evidence type="ECO:0000256" key="3">
    <source>
        <dbReference type="ARBA" id="ARBA00022692"/>
    </source>
</evidence>
<feature type="domain" description="MacB-like periplasmic core" evidence="8">
    <location>
        <begin position="25"/>
        <end position="227"/>
    </location>
</feature>
<evidence type="ECO:0000313" key="9">
    <source>
        <dbReference type="EMBL" id="RCL44940.1"/>
    </source>
</evidence>
<evidence type="ECO:0000256" key="6">
    <source>
        <dbReference type="SAM" id="Phobius"/>
    </source>
</evidence>
<feature type="domain" description="ABC3 transporter permease C-terminal" evidence="7">
    <location>
        <begin position="266"/>
        <end position="388"/>
    </location>
</feature>
<keyword evidence="2" id="KW-1003">Cell membrane</keyword>
<feature type="transmembrane region" description="Helical" evidence="6">
    <location>
        <begin position="354"/>
        <end position="378"/>
    </location>
</feature>
<feature type="transmembrane region" description="Helical" evidence="6">
    <location>
        <begin position="308"/>
        <end position="334"/>
    </location>
</feature>
<dbReference type="GO" id="GO:0022857">
    <property type="term" value="F:transmembrane transporter activity"/>
    <property type="evidence" value="ECO:0007669"/>
    <property type="project" value="TreeGrafter"/>
</dbReference>
<comment type="subcellular location">
    <subcellularLocation>
        <location evidence="1">Cell membrane</location>
        <topology evidence="1">Multi-pass membrane protein</topology>
    </subcellularLocation>
</comment>
<keyword evidence="3 6" id="KW-0812">Transmembrane</keyword>
<dbReference type="PANTHER" id="PTHR30572">
    <property type="entry name" value="MEMBRANE COMPONENT OF TRANSPORTER-RELATED"/>
    <property type="match status" value="1"/>
</dbReference>
<evidence type="ECO:0000256" key="5">
    <source>
        <dbReference type="ARBA" id="ARBA00023136"/>
    </source>
</evidence>